<proteinExistence type="predicted"/>
<dbReference type="PANTHER" id="PTHR31681">
    <property type="entry name" value="C2H2-LIKE ZINC FINGER PROTEIN"/>
    <property type="match status" value="1"/>
</dbReference>
<dbReference type="AlphaFoldDB" id="A0ABC8M8C5"/>
<dbReference type="InterPro" id="IPR005174">
    <property type="entry name" value="KIB1-4_b-propeller"/>
</dbReference>
<organism evidence="2 3">
    <name type="scientific">Eruca vesicaria subsp. sativa</name>
    <name type="common">Garden rocket</name>
    <name type="synonym">Eruca sativa</name>
    <dbReference type="NCBI Taxonomy" id="29727"/>
    <lineage>
        <taxon>Eukaryota</taxon>
        <taxon>Viridiplantae</taxon>
        <taxon>Streptophyta</taxon>
        <taxon>Embryophyta</taxon>
        <taxon>Tracheophyta</taxon>
        <taxon>Spermatophyta</taxon>
        <taxon>Magnoliopsida</taxon>
        <taxon>eudicotyledons</taxon>
        <taxon>Gunneridae</taxon>
        <taxon>Pentapetalae</taxon>
        <taxon>rosids</taxon>
        <taxon>malvids</taxon>
        <taxon>Brassicales</taxon>
        <taxon>Brassicaceae</taxon>
        <taxon>Brassiceae</taxon>
        <taxon>Eruca</taxon>
    </lineage>
</organism>
<comment type="caution">
    <text evidence="2">The sequence shown here is derived from an EMBL/GenBank/DDBJ whole genome shotgun (WGS) entry which is preliminary data.</text>
</comment>
<protein>
    <recommendedName>
        <fullName evidence="1">KIB1-4 beta-propeller domain-containing protein</fullName>
    </recommendedName>
</protein>
<feature type="domain" description="KIB1-4 beta-propeller" evidence="1">
    <location>
        <begin position="76"/>
        <end position="318"/>
    </location>
</feature>
<evidence type="ECO:0000313" key="3">
    <source>
        <dbReference type="Proteomes" id="UP001642260"/>
    </source>
</evidence>
<keyword evidence="3" id="KW-1185">Reference proteome</keyword>
<accession>A0ABC8M8C5</accession>
<dbReference type="PANTHER" id="PTHR31681:SF54">
    <property type="entry name" value="DUF295 DOMAIN-CONTAINING PROTEIN-RELATED"/>
    <property type="match status" value="1"/>
</dbReference>
<name>A0ABC8M8C5_ERUVS</name>
<evidence type="ECO:0000259" key="1">
    <source>
        <dbReference type="Pfam" id="PF03478"/>
    </source>
</evidence>
<reference evidence="2 3" key="1">
    <citation type="submission" date="2022-03" db="EMBL/GenBank/DDBJ databases">
        <authorList>
            <person name="Macdonald S."/>
            <person name="Ahmed S."/>
            <person name="Newling K."/>
        </authorList>
    </citation>
    <scope>NUCLEOTIDE SEQUENCE [LARGE SCALE GENOMIC DNA]</scope>
</reference>
<dbReference type="EMBL" id="CAKOAT010986264">
    <property type="protein sequence ID" value="CAH8392236.1"/>
    <property type="molecule type" value="Genomic_DNA"/>
</dbReference>
<dbReference type="Pfam" id="PF03478">
    <property type="entry name" value="Beta-prop_KIB1-4"/>
    <property type="match status" value="1"/>
</dbReference>
<dbReference type="Proteomes" id="UP001642260">
    <property type="component" value="Unassembled WGS sequence"/>
</dbReference>
<gene>
    <name evidence="2" type="ORF">ERUC_LOCUS44719</name>
</gene>
<evidence type="ECO:0000313" key="2">
    <source>
        <dbReference type="EMBL" id="CAH8392236.1"/>
    </source>
</evidence>
<sequence length="353" mass="39943">MSPLNLCSRKPWLVRSSPHLSDGLSSSSTLRQMAPVIVCNDPCRPYCKKVLFMTKSLSVTRSERKECAKLMWEMGKIASSNGWIAILKDGAMHLRDTDLITEPKRIPLPPLTTLPHCQTQVVTNVAMSSTFPEEEDCVVAVKFLGPQLSFCRPNNSKEEWINVRIENPSFFSSPIIFSKKHGVFLTPGAGGHVIASWDHHNPLPKLQTLRFQNLPKLSKTKRDILDSCSTSEHLVESKPTGEMFMVKLYRKFASFMFGTAANLRTEALMVFKLDDEGNAVYTQDIGDLCIYLTRSEPFCLPSSFSPTLCRPNRVKIFDIDEDKFFKLSDQKWNCSRQTPLESFDCSSGTWSWV</sequence>